<comment type="caution">
    <text evidence="2">The sequence shown here is derived from an EMBL/GenBank/DDBJ whole genome shotgun (WGS) entry which is preliminary data.</text>
</comment>
<gene>
    <name evidence="2" type="ORF">D9Q98_009480</name>
</gene>
<keyword evidence="3" id="KW-1185">Reference proteome</keyword>
<dbReference type="OrthoDB" id="419598at2759"/>
<name>A0A9D4YSI8_CHLVU</name>
<evidence type="ECO:0000313" key="3">
    <source>
        <dbReference type="Proteomes" id="UP001055712"/>
    </source>
</evidence>
<evidence type="ECO:0000259" key="1">
    <source>
        <dbReference type="Pfam" id="PF13460"/>
    </source>
</evidence>
<proteinExistence type="predicted"/>
<dbReference type="Proteomes" id="UP001055712">
    <property type="component" value="Unassembled WGS sequence"/>
</dbReference>
<organism evidence="2 3">
    <name type="scientific">Chlorella vulgaris</name>
    <name type="common">Green alga</name>
    <dbReference type="NCBI Taxonomy" id="3077"/>
    <lineage>
        <taxon>Eukaryota</taxon>
        <taxon>Viridiplantae</taxon>
        <taxon>Chlorophyta</taxon>
        <taxon>core chlorophytes</taxon>
        <taxon>Trebouxiophyceae</taxon>
        <taxon>Chlorellales</taxon>
        <taxon>Chlorellaceae</taxon>
        <taxon>Chlorella clade</taxon>
        <taxon>Chlorella</taxon>
    </lineage>
</organism>
<reference evidence="2" key="1">
    <citation type="journal article" date="2019" name="Plant J.">
        <title>Chlorella vulgaris genome assembly and annotation reveals the molecular basis for metabolic acclimation to high light conditions.</title>
        <authorList>
            <person name="Cecchin M."/>
            <person name="Marcolungo L."/>
            <person name="Rossato M."/>
            <person name="Girolomoni L."/>
            <person name="Cosentino E."/>
            <person name="Cuine S."/>
            <person name="Li-Beisson Y."/>
            <person name="Delledonne M."/>
            <person name="Ballottari M."/>
        </authorList>
    </citation>
    <scope>NUCLEOTIDE SEQUENCE</scope>
    <source>
        <strain evidence="2">211/11P</strain>
    </source>
</reference>
<accession>A0A9D4YSI8</accession>
<reference evidence="2" key="2">
    <citation type="submission" date="2020-11" db="EMBL/GenBank/DDBJ databases">
        <authorList>
            <person name="Cecchin M."/>
            <person name="Marcolungo L."/>
            <person name="Rossato M."/>
            <person name="Girolomoni L."/>
            <person name="Cosentino E."/>
            <person name="Cuine S."/>
            <person name="Li-Beisson Y."/>
            <person name="Delledonne M."/>
            <person name="Ballottari M."/>
        </authorList>
    </citation>
    <scope>NUCLEOTIDE SEQUENCE</scope>
    <source>
        <strain evidence="2">211/11P</strain>
        <tissue evidence="2">Whole cell</tissue>
    </source>
</reference>
<dbReference type="PANTHER" id="PTHR15020:SF11">
    <property type="entry name" value="OS06G0360300 PROTEIN"/>
    <property type="match status" value="1"/>
</dbReference>
<dbReference type="SUPFAM" id="SSF51735">
    <property type="entry name" value="NAD(P)-binding Rossmann-fold domains"/>
    <property type="match status" value="1"/>
</dbReference>
<dbReference type="InterPro" id="IPR036291">
    <property type="entry name" value="NAD(P)-bd_dom_sf"/>
</dbReference>
<evidence type="ECO:0000313" key="2">
    <source>
        <dbReference type="EMBL" id="KAI3424119.1"/>
    </source>
</evidence>
<dbReference type="EMBL" id="SIDB01000013">
    <property type="protein sequence ID" value="KAI3424119.1"/>
    <property type="molecule type" value="Genomic_DNA"/>
</dbReference>
<sequence length="239" mass="24850">MPSPVVVLGAGGRTGAECVSALEQQGKPVRAVVRDPAKYKQSLGSARQGVEVVAGDVGSTDSLRQALKGCSDVIFAASGSGYFSAREVDCEGVKKVVEVCKEQGGKHVVLVSSCLVSPHNRWNPIRIMLNNSRWGLMDSKFEGEEALRRSGVPYTIVRPAGLTTAPAGQAKLVAKQGDKGAGRVSRADVAAVCVAALSDPAAKNVTFELLGSSDNDSPPPLAQQLASLFRGLKPDAPVA</sequence>
<dbReference type="Pfam" id="PF13460">
    <property type="entry name" value="NAD_binding_10"/>
    <property type="match status" value="1"/>
</dbReference>
<dbReference type="PANTHER" id="PTHR15020">
    <property type="entry name" value="FLAVIN REDUCTASE-RELATED"/>
    <property type="match status" value="1"/>
</dbReference>
<dbReference type="AlphaFoldDB" id="A0A9D4YSI8"/>
<dbReference type="InterPro" id="IPR016040">
    <property type="entry name" value="NAD(P)-bd_dom"/>
</dbReference>
<feature type="domain" description="NAD(P)-binding" evidence="1">
    <location>
        <begin position="9"/>
        <end position="200"/>
    </location>
</feature>
<protein>
    <recommendedName>
        <fullName evidence="1">NAD(P)-binding domain-containing protein</fullName>
    </recommendedName>
</protein>
<dbReference type="Gene3D" id="3.40.50.720">
    <property type="entry name" value="NAD(P)-binding Rossmann-like Domain"/>
    <property type="match status" value="1"/>
</dbReference>